<evidence type="ECO:0000313" key="3">
    <source>
        <dbReference type="Proteomes" id="UP000752814"/>
    </source>
</evidence>
<dbReference type="GO" id="GO:0008757">
    <property type="term" value="F:S-adenosylmethionine-dependent methyltransferase activity"/>
    <property type="evidence" value="ECO:0007669"/>
    <property type="project" value="InterPro"/>
</dbReference>
<dbReference type="EMBL" id="LVVT01000023">
    <property type="protein sequence ID" value="TQS81373.1"/>
    <property type="molecule type" value="Genomic_DNA"/>
</dbReference>
<protein>
    <recommendedName>
        <fullName evidence="1">Methyltransferase type 11 domain-containing protein</fullName>
    </recommendedName>
</protein>
<name>A0A8J8PES4_9ARCH</name>
<dbReference type="CDD" id="cd02440">
    <property type="entry name" value="AdoMet_MTases"/>
    <property type="match status" value="1"/>
</dbReference>
<gene>
    <name evidence="2" type="ORF">A3207_08460</name>
</gene>
<accession>A0A8J8PES4</accession>
<dbReference type="PANTHER" id="PTHR43591">
    <property type="entry name" value="METHYLTRANSFERASE"/>
    <property type="match status" value="1"/>
</dbReference>
<comment type="caution">
    <text evidence="2">The sequence shown here is derived from an EMBL/GenBank/DDBJ whole genome shotgun (WGS) entry which is preliminary data.</text>
</comment>
<sequence>MIGKLEEIKNYWSMRAEGYSESIIDEFETSRAEHWKSMILNHVDTDGPLKILDVGTGPGFFPILLGRDGHRITAVDYTEAMLEEAEKNCRRYNVSAELSKMDAHSLDFEDDTFDLILSRNLIWDLENPKKAYAEWLRVLKPDGKMMVFDGNHYLHLYDEDYADAHKTGRGEVEHRYIKNVDSNIIKDIARELPLSKERRPQWDINTLIEMGVKSVKVDTDGKDSYCTQCNGEDVYLPFSFMICATK</sequence>
<organism evidence="2 3">
    <name type="scientific">Candidatus Methanomassiliicoccus intestinalis</name>
    <dbReference type="NCBI Taxonomy" id="1406512"/>
    <lineage>
        <taxon>Archaea</taxon>
        <taxon>Methanobacteriati</taxon>
        <taxon>Thermoplasmatota</taxon>
        <taxon>Thermoplasmata</taxon>
        <taxon>Methanomassiliicoccales</taxon>
        <taxon>Methanomassiliicoccaceae</taxon>
        <taxon>Methanomassiliicoccus</taxon>
    </lineage>
</organism>
<dbReference type="Pfam" id="PF08241">
    <property type="entry name" value="Methyltransf_11"/>
    <property type="match status" value="1"/>
</dbReference>
<dbReference type="GeneID" id="41323549"/>
<dbReference type="Gene3D" id="3.40.50.150">
    <property type="entry name" value="Vaccinia Virus protein VP39"/>
    <property type="match status" value="1"/>
</dbReference>
<feature type="domain" description="Methyltransferase type 11" evidence="1">
    <location>
        <begin position="52"/>
        <end position="146"/>
    </location>
</feature>
<proteinExistence type="predicted"/>
<reference evidence="2" key="1">
    <citation type="submission" date="2016-03" db="EMBL/GenBank/DDBJ databases">
        <authorList>
            <person name="Borrel G."/>
            <person name="Mccann A."/>
            <person name="O'Toole P.W."/>
        </authorList>
    </citation>
    <scope>NUCLEOTIDE SEQUENCE</scope>
    <source>
        <strain evidence="2">183</strain>
    </source>
</reference>
<evidence type="ECO:0000259" key="1">
    <source>
        <dbReference type="Pfam" id="PF08241"/>
    </source>
</evidence>
<dbReference type="InterPro" id="IPR013216">
    <property type="entry name" value="Methyltransf_11"/>
</dbReference>
<dbReference type="OMA" id="NYASTPM"/>
<dbReference type="SUPFAM" id="SSF53335">
    <property type="entry name" value="S-adenosyl-L-methionine-dependent methyltransferases"/>
    <property type="match status" value="1"/>
</dbReference>
<dbReference type="Proteomes" id="UP000752814">
    <property type="component" value="Unassembled WGS sequence"/>
</dbReference>
<dbReference type="PANTHER" id="PTHR43591:SF24">
    <property type="entry name" value="2-METHOXY-6-POLYPRENYL-1,4-BENZOQUINOL METHYLASE, MITOCHONDRIAL"/>
    <property type="match status" value="1"/>
</dbReference>
<dbReference type="RefSeq" id="WP_020449017.1">
    <property type="nucleotide sequence ID" value="NZ_CAYAYA010000025.1"/>
</dbReference>
<dbReference type="AlphaFoldDB" id="A0A8J8PES4"/>
<dbReference type="InterPro" id="IPR029063">
    <property type="entry name" value="SAM-dependent_MTases_sf"/>
</dbReference>
<evidence type="ECO:0000313" key="2">
    <source>
        <dbReference type="EMBL" id="TQS81373.1"/>
    </source>
</evidence>